<name>C1GFE1_PARBD</name>
<organism evidence="1 2">
    <name type="scientific">Paracoccidioides brasiliensis (strain Pb18)</name>
    <dbReference type="NCBI Taxonomy" id="502780"/>
    <lineage>
        <taxon>Eukaryota</taxon>
        <taxon>Fungi</taxon>
        <taxon>Dikarya</taxon>
        <taxon>Ascomycota</taxon>
        <taxon>Pezizomycotina</taxon>
        <taxon>Eurotiomycetes</taxon>
        <taxon>Eurotiomycetidae</taxon>
        <taxon>Onygenales</taxon>
        <taxon>Ajellomycetaceae</taxon>
        <taxon>Paracoccidioides</taxon>
    </lineage>
</organism>
<dbReference type="Proteomes" id="UP000001628">
    <property type="component" value="Unassembled WGS sequence"/>
</dbReference>
<dbReference type="KEGG" id="pbn:PADG_05977"/>
<dbReference type="EMBL" id="KN275963">
    <property type="protein sequence ID" value="EEH49898.2"/>
    <property type="molecule type" value="Genomic_DNA"/>
</dbReference>
<evidence type="ECO:0000313" key="1">
    <source>
        <dbReference type="EMBL" id="EEH49898.2"/>
    </source>
</evidence>
<keyword evidence="2" id="KW-1185">Reference proteome</keyword>
<dbReference type="InParanoid" id="C1GFE1"/>
<evidence type="ECO:0000313" key="2">
    <source>
        <dbReference type="Proteomes" id="UP000001628"/>
    </source>
</evidence>
<dbReference type="HOGENOM" id="CLU_2159156_0_0_1"/>
<dbReference type="VEuPathDB" id="FungiDB:PADG_05977"/>
<gene>
    <name evidence="1" type="ORF">PADG_05977</name>
</gene>
<sequence length="111" mass="12792">MMTTRSETEHVVVNLDVIVADLHRSSLENWQKGEGFVKYPSPDPRFDYHRAGTECRGENAVKPVVQLGWLHMMGIMQTLEEPKMTQQSWKDLKGYLARQMIVENKVADNNC</sequence>
<dbReference type="AlphaFoldDB" id="C1GFE1"/>
<protein>
    <submittedName>
        <fullName evidence="1">Uncharacterized protein</fullName>
    </submittedName>
</protein>
<dbReference type="RefSeq" id="XP_010761286.1">
    <property type="nucleotide sequence ID" value="XM_010762984.1"/>
</dbReference>
<proteinExistence type="predicted"/>
<accession>C1GFE1</accession>
<reference evidence="1 2" key="1">
    <citation type="journal article" date="2011" name="PLoS Genet.">
        <title>Comparative genomic analysis of human fungal pathogens causing paracoccidioidomycosis.</title>
        <authorList>
            <person name="Desjardins C.A."/>
            <person name="Champion M.D."/>
            <person name="Holder J.W."/>
            <person name="Muszewska A."/>
            <person name="Goldberg J."/>
            <person name="Bailao A.M."/>
            <person name="Brigido M.M."/>
            <person name="Ferreira M.E."/>
            <person name="Garcia A.M."/>
            <person name="Grynberg M."/>
            <person name="Gujja S."/>
            <person name="Heiman D.I."/>
            <person name="Henn M.R."/>
            <person name="Kodira C.D."/>
            <person name="Leon-Narvaez H."/>
            <person name="Longo L.V."/>
            <person name="Ma L.J."/>
            <person name="Malavazi I."/>
            <person name="Matsuo A.L."/>
            <person name="Morais F.V."/>
            <person name="Pereira M."/>
            <person name="Rodriguez-Brito S."/>
            <person name="Sakthikumar S."/>
            <person name="Salem-Izacc S.M."/>
            <person name="Sykes S.M."/>
            <person name="Teixeira M.M."/>
            <person name="Vallejo M.C."/>
            <person name="Walter M.E."/>
            <person name="Yandava C."/>
            <person name="Young S."/>
            <person name="Zeng Q."/>
            <person name="Zucker J."/>
            <person name="Felipe M.S."/>
            <person name="Goldman G.H."/>
            <person name="Haas B.J."/>
            <person name="McEwen J.G."/>
            <person name="Nino-Vega G."/>
            <person name="Puccia R."/>
            <person name="San-Blas G."/>
            <person name="Soares C.M."/>
            <person name="Birren B.W."/>
            <person name="Cuomo C.A."/>
        </authorList>
    </citation>
    <scope>NUCLEOTIDE SEQUENCE [LARGE SCALE GENOMIC DNA]</scope>
    <source>
        <strain evidence="1 2">Pb18</strain>
    </source>
</reference>
<dbReference type="GeneID" id="22584807"/>